<keyword evidence="2" id="KW-1133">Transmembrane helix</keyword>
<feature type="domain" description="Non-reducing end beta-L-arabinofuranosidase-like GH127 middle" evidence="4">
    <location>
        <begin position="706"/>
        <end position="774"/>
    </location>
</feature>
<dbReference type="PANTHER" id="PTHR31151">
    <property type="entry name" value="PROLINE-TRNA LIGASE (DUF1680)"/>
    <property type="match status" value="1"/>
</dbReference>
<reference evidence="5" key="1">
    <citation type="submission" date="2023-03" db="EMBL/GenBank/DDBJ databases">
        <title>Massive genome expansion in bonnet fungi (Mycena s.s.) driven by repeated elements and novel gene families across ecological guilds.</title>
        <authorList>
            <consortium name="Lawrence Berkeley National Laboratory"/>
            <person name="Harder C.B."/>
            <person name="Miyauchi S."/>
            <person name="Viragh M."/>
            <person name="Kuo A."/>
            <person name="Thoen E."/>
            <person name="Andreopoulos B."/>
            <person name="Lu D."/>
            <person name="Skrede I."/>
            <person name="Drula E."/>
            <person name="Henrissat B."/>
            <person name="Morin E."/>
            <person name="Kohler A."/>
            <person name="Barry K."/>
            <person name="LaButti K."/>
            <person name="Morin E."/>
            <person name="Salamov A."/>
            <person name="Lipzen A."/>
            <person name="Mereny Z."/>
            <person name="Hegedus B."/>
            <person name="Baldrian P."/>
            <person name="Stursova M."/>
            <person name="Weitz H."/>
            <person name="Taylor A."/>
            <person name="Grigoriev I.V."/>
            <person name="Nagy L.G."/>
            <person name="Martin F."/>
            <person name="Kauserud H."/>
        </authorList>
    </citation>
    <scope>NUCLEOTIDE SEQUENCE</scope>
    <source>
        <strain evidence="5">9144</strain>
    </source>
</reference>
<organism evidence="5 6">
    <name type="scientific">Mycena pura</name>
    <dbReference type="NCBI Taxonomy" id="153505"/>
    <lineage>
        <taxon>Eukaryota</taxon>
        <taxon>Fungi</taxon>
        <taxon>Dikarya</taxon>
        <taxon>Basidiomycota</taxon>
        <taxon>Agaricomycotina</taxon>
        <taxon>Agaricomycetes</taxon>
        <taxon>Agaricomycetidae</taxon>
        <taxon>Agaricales</taxon>
        <taxon>Marasmiineae</taxon>
        <taxon>Mycenaceae</taxon>
        <taxon>Mycena</taxon>
    </lineage>
</organism>
<dbReference type="EMBL" id="JARJCW010000173">
    <property type="protein sequence ID" value="KAJ7189546.1"/>
    <property type="molecule type" value="Genomic_DNA"/>
</dbReference>
<name>A0AAD6UL01_9AGAR</name>
<keyword evidence="2" id="KW-0812">Transmembrane</keyword>
<proteinExistence type="predicted"/>
<evidence type="ECO:0000259" key="3">
    <source>
        <dbReference type="Pfam" id="PF07944"/>
    </source>
</evidence>
<dbReference type="AlphaFoldDB" id="A0AAD6UL01"/>
<feature type="region of interest" description="Disordered" evidence="1">
    <location>
        <begin position="948"/>
        <end position="970"/>
    </location>
</feature>
<evidence type="ECO:0000259" key="4">
    <source>
        <dbReference type="Pfam" id="PF20736"/>
    </source>
</evidence>
<evidence type="ECO:0000256" key="2">
    <source>
        <dbReference type="SAM" id="Phobius"/>
    </source>
</evidence>
<dbReference type="InterPro" id="IPR049046">
    <property type="entry name" value="Beta-AFase-like_GH127_middle"/>
</dbReference>
<dbReference type="Pfam" id="PF07944">
    <property type="entry name" value="Beta-AFase-like_GH127_cat"/>
    <property type="match status" value="1"/>
</dbReference>
<keyword evidence="2" id="KW-0472">Membrane</keyword>
<dbReference type="Pfam" id="PF20736">
    <property type="entry name" value="Glyco_hydro127M"/>
    <property type="match status" value="1"/>
</dbReference>
<dbReference type="Proteomes" id="UP001219525">
    <property type="component" value="Unassembled WGS sequence"/>
</dbReference>
<feature type="transmembrane region" description="Helical" evidence="2">
    <location>
        <begin position="281"/>
        <end position="302"/>
    </location>
</feature>
<evidence type="ECO:0000256" key="1">
    <source>
        <dbReference type="SAM" id="MobiDB-lite"/>
    </source>
</evidence>
<dbReference type="Gene3D" id="3.20.20.140">
    <property type="entry name" value="Metal-dependent hydrolases"/>
    <property type="match status" value="1"/>
</dbReference>
<gene>
    <name evidence="5" type="ORF">GGX14DRAFT_547061</name>
</gene>
<keyword evidence="6" id="KW-1185">Reference proteome</keyword>
<evidence type="ECO:0000313" key="6">
    <source>
        <dbReference type="Proteomes" id="UP001219525"/>
    </source>
</evidence>
<dbReference type="PANTHER" id="PTHR31151:SF0">
    <property type="entry name" value="PROLINE-TRNA LIGASE (DUF1680)"/>
    <property type="match status" value="1"/>
</dbReference>
<evidence type="ECO:0008006" key="7">
    <source>
        <dbReference type="Google" id="ProtNLM"/>
    </source>
</evidence>
<sequence length="970" mass="107147">MAVGVVKQSLLEQEHDTVDVEVRYIVIFPKAGSLLTLPNAGSANAMGNSSNARQGFVIKLRPTEERSTSSEPPFGLNSSAVDYNVPHRWRHMKHACGVNPDSSYLVDQPESTRGLAWTVWSILKVYDEARKIKTAQDQYCTKALAGDWTGLGEFPSELASEALVDVLRGQVKVQDSSDALALVDLDAFVRMSNGFQFPIASFNHAHESYLFPEVLKQKPPASAIFTSSARYKREAYRHSEFAARILADNELKVVMKIEVFGGPVIGKRPGMDLRVSDRRPIMLLLFSLLVSLAVVAGARVTLAPKKFDTIPLGQIHPAGWLANQLRVQTEGLAGHEHEFYRWVKDTDWVGGSAAYSYLEEAGSYWFNAMVPNGVLVDAPPINAKTREFLDYVLDTQDESGWLGPEVGTDKRRVLWGRYPFMLGAIQMTEVYPEVTSRVVNALHRFVVLANKMLKAGNGTEMWAATRWEDFVIVLQWLYDNHPNGQEALLLDTMKESKWSGIPWELVFSEKFFPKVEAEKLKNPFPELSWHGVNMAEGLKALPATYRFTHNQSDLDVASKGWDMLFKYHGRPSGAFAADEYLAGLEAARGTELCLVVEAMFSGSYLYQVTADLKFADQVERMAYNALPAMLTGDMWARQYLQQQNQIASKNMTPNPFPEDGPYSNVFGLEPNYPCCTVNFPQGWPKFITNAFLVTPDKQSLVHLYLGPFSTSVVLAPDNAVTASVETLYPFGDVLTTTISSTKPFTYLVRIPSWVTGGTISVNGGPVKAVAPAETGLHAVVVRAGTTTVVLNLPSEIRIESRPHGSVALHRGPLNYAFDIPRTEKQLAAHPLEPRAVDMQFMPAGAWQYAIDPATLAFNNKPPASGVLPSPIYDAGLPPVTIKVSACPIDWPVAGDTFAAPPPENAACLGRFRNITLWPFGAAKLRISEFPVAKLPELAFVAQEPKSIQKKIHRRRGPDSCPGPARRVGMC</sequence>
<protein>
    <recommendedName>
        <fullName evidence="7">Six-hairpin glycosidase-like protein</fullName>
    </recommendedName>
</protein>
<feature type="domain" description="Non-reducing end beta-L-arabinofuranosidase-like GH127 catalytic" evidence="3">
    <location>
        <begin position="543"/>
        <end position="686"/>
    </location>
</feature>
<dbReference type="InterPro" id="IPR012878">
    <property type="entry name" value="Beta-AFase-like_GH127_cat"/>
</dbReference>
<evidence type="ECO:0000313" key="5">
    <source>
        <dbReference type="EMBL" id="KAJ7189546.1"/>
    </source>
</evidence>
<accession>A0AAD6UL01</accession>
<comment type="caution">
    <text evidence="5">The sequence shown here is derived from an EMBL/GenBank/DDBJ whole genome shotgun (WGS) entry which is preliminary data.</text>
</comment>